<evidence type="ECO:0000256" key="1">
    <source>
        <dbReference type="ARBA" id="ARBA00022679"/>
    </source>
</evidence>
<dbReference type="PROSITE" id="PS00379">
    <property type="entry name" value="CDP_ALCOHOL_P_TRANSF"/>
    <property type="match status" value="1"/>
</dbReference>
<protein>
    <submittedName>
        <fullName evidence="4">CDP-alcohol phosphatidyltransferase</fullName>
    </submittedName>
</protein>
<dbReference type="InterPro" id="IPR000462">
    <property type="entry name" value="CDP-OH_P_trans"/>
</dbReference>
<feature type="transmembrane region" description="Helical" evidence="3">
    <location>
        <begin position="53"/>
        <end position="74"/>
    </location>
</feature>
<dbReference type="OrthoDB" id="116551at2"/>
<evidence type="ECO:0000313" key="4">
    <source>
        <dbReference type="EMBL" id="OAN47392.1"/>
    </source>
</evidence>
<feature type="transmembrane region" description="Helical" evidence="3">
    <location>
        <begin position="94"/>
        <end position="127"/>
    </location>
</feature>
<gene>
    <name evidence="4" type="ORF">A6A03_01235</name>
</gene>
<comment type="caution">
    <text evidence="4">The sequence shown here is derived from an EMBL/GenBank/DDBJ whole genome shotgun (WGS) entry which is preliminary data.</text>
</comment>
<name>A0A178MF71_9CHLR</name>
<reference evidence="4 5" key="1">
    <citation type="submission" date="2016-04" db="EMBL/GenBank/DDBJ databases">
        <title>Chloroflexus islandicus sp. nov., a thermophilic filamentous anoxygenic phototrophic bacterium from geyser Strokkur (Iceland).</title>
        <authorList>
            <person name="Gaisin V.A."/>
            <person name="Kalashnikov A.M."/>
            <person name="Sukhacheva M.V."/>
            <person name="Grouzdev D.S."/>
            <person name="Ivanov T.M."/>
            <person name="Kuznetsov B."/>
            <person name="Gorlenko V.M."/>
        </authorList>
    </citation>
    <scope>NUCLEOTIDE SEQUENCE [LARGE SCALE GENOMIC DNA]</scope>
    <source>
        <strain evidence="5">isl-2</strain>
    </source>
</reference>
<organism evidence="4 5">
    <name type="scientific">Chloroflexus islandicus</name>
    <dbReference type="NCBI Taxonomy" id="1707952"/>
    <lineage>
        <taxon>Bacteria</taxon>
        <taxon>Bacillati</taxon>
        <taxon>Chloroflexota</taxon>
        <taxon>Chloroflexia</taxon>
        <taxon>Chloroflexales</taxon>
        <taxon>Chloroflexineae</taxon>
        <taxon>Chloroflexaceae</taxon>
        <taxon>Chloroflexus</taxon>
    </lineage>
</organism>
<evidence type="ECO:0000256" key="3">
    <source>
        <dbReference type="SAM" id="Phobius"/>
    </source>
</evidence>
<feature type="transmembrane region" description="Helical" evidence="3">
    <location>
        <begin position="148"/>
        <end position="164"/>
    </location>
</feature>
<dbReference type="GO" id="GO:0008654">
    <property type="term" value="P:phospholipid biosynthetic process"/>
    <property type="evidence" value="ECO:0007669"/>
    <property type="project" value="InterPro"/>
</dbReference>
<comment type="similarity">
    <text evidence="2">Belongs to the CDP-alcohol phosphatidyltransferase class-I family.</text>
</comment>
<dbReference type="STRING" id="1707952.A6A03_01235"/>
<dbReference type="InterPro" id="IPR048254">
    <property type="entry name" value="CDP_ALCOHOL_P_TRANSF_CS"/>
</dbReference>
<dbReference type="AlphaFoldDB" id="A0A178MF71"/>
<dbReference type="InterPro" id="IPR043130">
    <property type="entry name" value="CDP-OH_PTrfase_TM_dom"/>
</dbReference>
<dbReference type="Proteomes" id="UP000078287">
    <property type="component" value="Unassembled WGS sequence"/>
</dbReference>
<dbReference type="Gene3D" id="1.20.120.1760">
    <property type="match status" value="1"/>
</dbReference>
<dbReference type="RefSeq" id="WP_066784587.1">
    <property type="nucleotide sequence ID" value="NZ_LWQS01000038.1"/>
</dbReference>
<proteinExistence type="inferred from homology"/>
<sequence>MMPLLARFRQFYEQASLPLGHFCTRLGIHPNMLTYLSLVFSILAGYLLSQRAFLWGVVAILLMGLADVLDGATARASGKASEYGTVLDHVTDRYAEAFVMGGLMLSGVVAPVWALFAIFGMVMASYVRARAEATGKLASCNVGFAGRQEKLGLLLFGLVVMPFFPDLPILEWAVIAVGVASHITAVQRLLYTRQMLVGSARDRKLRKESGVA</sequence>
<keyword evidence="1 2" id="KW-0808">Transferase</keyword>
<keyword evidence="5" id="KW-1185">Reference proteome</keyword>
<dbReference type="EMBL" id="LWQS01000038">
    <property type="protein sequence ID" value="OAN47392.1"/>
    <property type="molecule type" value="Genomic_DNA"/>
</dbReference>
<dbReference type="GO" id="GO:0016780">
    <property type="term" value="F:phosphotransferase activity, for other substituted phosphate groups"/>
    <property type="evidence" value="ECO:0007669"/>
    <property type="project" value="InterPro"/>
</dbReference>
<accession>A0A178MF71</accession>
<evidence type="ECO:0000313" key="5">
    <source>
        <dbReference type="Proteomes" id="UP000078287"/>
    </source>
</evidence>
<evidence type="ECO:0000256" key="2">
    <source>
        <dbReference type="RuleBase" id="RU003750"/>
    </source>
</evidence>
<keyword evidence="3" id="KW-0472">Membrane</keyword>
<dbReference type="GO" id="GO:0016020">
    <property type="term" value="C:membrane"/>
    <property type="evidence" value="ECO:0007669"/>
    <property type="project" value="InterPro"/>
</dbReference>
<feature type="transmembrane region" description="Helical" evidence="3">
    <location>
        <begin position="32"/>
        <end position="48"/>
    </location>
</feature>
<dbReference type="Pfam" id="PF01066">
    <property type="entry name" value="CDP-OH_P_transf"/>
    <property type="match status" value="1"/>
</dbReference>
<feature type="transmembrane region" description="Helical" evidence="3">
    <location>
        <begin position="170"/>
        <end position="191"/>
    </location>
</feature>
<keyword evidence="3" id="KW-1133">Transmembrane helix</keyword>
<keyword evidence="3" id="KW-0812">Transmembrane</keyword>